<name>A0A1I7TR21_9PELO</name>
<protein>
    <submittedName>
        <fullName evidence="3">TMV resistance protein N-like</fullName>
    </submittedName>
</protein>
<evidence type="ECO:0000256" key="1">
    <source>
        <dbReference type="SAM" id="MobiDB-lite"/>
    </source>
</evidence>
<keyword evidence="2" id="KW-1185">Reference proteome</keyword>
<proteinExistence type="predicted"/>
<evidence type="ECO:0000313" key="3">
    <source>
        <dbReference type="WBParaSite" id="Csp11.Scaffold629.g10916.t1"/>
    </source>
</evidence>
<feature type="compositionally biased region" description="Basic and acidic residues" evidence="1">
    <location>
        <begin position="30"/>
        <end position="44"/>
    </location>
</feature>
<organism evidence="2 3">
    <name type="scientific">Caenorhabditis tropicalis</name>
    <dbReference type="NCBI Taxonomy" id="1561998"/>
    <lineage>
        <taxon>Eukaryota</taxon>
        <taxon>Metazoa</taxon>
        <taxon>Ecdysozoa</taxon>
        <taxon>Nematoda</taxon>
        <taxon>Chromadorea</taxon>
        <taxon>Rhabditida</taxon>
        <taxon>Rhabditina</taxon>
        <taxon>Rhabditomorpha</taxon>
        <taxon>Rhabditoidea</taxon>
        <taxon>Rhabditidae</taxon>
        <taxon>Peloderinae</taxon>
        <taxon>Caenorhabditis</taxon>
    </lineage>
</organism>
<dbReference type="WBParaSite" id="Csp11.Scaffold629.g10916.t1">
    <property type="protein sequence ID" value="Csp11.Scaffold629.g10916.t1"/>
    <property type="gene ID" value="Csp11.Scaffold629.g10916"/>
</dbReference>
<evidence type="ECO:0000313" key="2">
    <source>
        <dbReference type="Proteomes" id="UP000095282"/>
    </source>
</evidence>
<dbReference type="Proteomes" id="UP000095282">
    <property type="component" value="Unplaced"/>
</dbReference>
<feature type="region of interest" description="Disordered" evidence="1">
    <location>
        <begin position="15"/>
        <end position="44"/>
    </location>
</feature>
<accession>A0A1I7TR21</accession>
<dbReference type="AlphaFoldDB" id="A0A1I7TR21"/>
<reference evidence="3" key="1">
    <citation type="submission" date="2016-11" db="UniProtKB">
        <authorList>
            <consortium name="WormBaseParasite"/>
        </authorList>
    </citation>
    <scope>IDENTIFICATION</scope>
</reference>
<sequence length="92" mass="10688">MINVSVLEFPNSTWDPSRSLSAPNGHLKTKQNDERREDRNLVEQKQDSIKKGFNNLVLLFQEMGYMKVHVDSLDLKKQSMHHNLRLSVILKA</sequence>